<keyword evidence="2" id="KW-0812">Transmembrane</keyword>
<dbReference type="SUPFAM" id="SSF82866">
    <property type="entry name" value="Multidrug efflux transporter AcrB transmembrane domain"/>
    <property type="match status" value="1"/>
</dbReference>
<evidence type="ECO:0000256" key="2">
    <source>
        <dbReference type="SAM" id="Phobius"/>
    </source>
</evidence>
<evidence type="ECO:0000313" key="3">
    <source>
        <dbReference type="EMBL" id="WYM97090.1"/>
    </source>
</evidence>
<proteinExistence type="predicted"/>
<dbReference type="RefSeq" id="WP_405311331.1">
    <property type="nucleotide sequence ID" value="NZ_CP088155.1"/>
</dbReference>
<feature type="transmembrane region" description="Helical" evidence="2">
    <location>
        <begin position="12"/>
        <end position="35"/>
    </location>
</feature>
<feature type="transmembrane region" description="Helical" evidence="2">
    <location>
        <begin position="707"/>
        <end position="726"/>
    </location>
</feature>
<feature type="transmembrane region" description="Helical" evidence="2">
    <location>
        <begin position="413"/>
        <end position="434"/>
    </location>
</feature>
<feature type="transmembrane region" description="Helical" evidence="2">
    <location>
        <begin position="732"/>
        <end position="749"/>
    </location>
</feature>
<organism evidence="3 4">
    <name type="scientific">Metamycoplasma faucium</name>
    <dbReference type="NCBI Taxonomy" id="56142"/>
    <lineage>
        <taxon>Bacteria</taxon>
        <taxon>Bacillati</taxon>
        <taxon>Mycoplasmatota</taxon>
        <taxon>Mycoplasmoidales</taxon>
        <taxon>Metamycoplasmataceae</taxon>
        <taxon>Metamycoplasma</taxon>
    </lineage>
</organism>
<feature type="region of interest" description="Disordered" evidence="1">
    <location>
        <begin position="244"/>
        <end position="282"/>
    </location>
</feature>
<gene>
    <name evidence="3" type="ORF">LQ356_02675</name>
</gene>
<evidence type="ECO:0000256" key="1">
    <source>
        <dbReference type="SAM" id="MobiDB-lite"/>
    </source>
</evidence>
<feature type="transmembrane region" description="Helical" evidence="2">
    <location>
        <begin position="794"/>
        <end position="812"/>
    </location>
</feature>
<feature type="transmembrane region" description="Helical" evidence="2">
    <location>
        <begin position="363"/>
        <end position="380"/>
    </location>
</feature>
<protein>
    <recommendedName>
        <fullName evidence="5">Bifunctional preprotein translocase subunit SecD/SecF</fullName>
    </recommendedName>
</protein>
<dbReference type="Proteomes" id="UP001622612">
    <property type="component" value="Chromosome"/>
</dbReference>
<feature type="transmembrane region" description="Helical" evidence="2">
    <location>
        <begin position="547"/>
        <end position="569"/>
    </location>
</feature>
<name>A0ABZ2TL57_9BACT</name>
<sequence length="880" mass="100958">MKKTRIISTKFRWFINIFLMIAMLIAIIFGSIFYLKPKLSTNTDSNIKSIKSTLKISKSTNDNLTNKKTLSDKEVLRKTKAYLQNKNLLSTYDLSITGKNQISLTDYTSKNDVQKNRLINSLTKKPYLTFTYENGDPVFYKGKFQSWYDPNRKRLKDFLEGDPADFMPELEENPAFSYNSQGYSRRVGLKFTENGWKEYIKYGNEAYYRYTRHGIGPSSAYIWTNLKEYINWLKENDPETYKKYNGNPVKSAFADGRTAPEEEKTKDKNGKTNNKNDKNVKKSKINPYLKESAAKYLISSTHPLAMVPQNSAVNSYINIFNENKAGYTDAELAAAINYSMAPFELSLEYSYYETTNFSNVNRYLIVLSILYALFSVFLIVRYRLYGLVSIITLAFFLFILLTIIAALNIFISPIIALTIIVSFVLAFELIHNLLDSFKKEIQDGANTTKAISKIIKTALIPSLDSIFSIIVLSIFAIYLNTLYSTPIGIILFTSIVINFAIAVIMQYLIMRNWAKTESFDKNYHLVLWNGKYSQKIYKTDLISKSKYFSIGFASLIVLAFVMYFIYAGINQSWKNGLNLSSEFKGGYTYLFSPKEGNYFNKNEINEVIKFLNSHSGKLGKFNANSVLYSNEPYRESYGLLLKSQNDILSSLEQLKNLNPVLQKMILNSSKIQPISLTSDILTISIIIFASLLIIAAYMTLRYSLISGIILFLKSLFAIIFTLSLILITKAKISTNLLDSLILSTMFIINDSIINSSKIKFEFTKDVNTKNYIFDKAKISEIFRINIIQILSRQLTNLTTWIIFIPLTLYLMNSLNSSFVYSISYALIMLPFINIFLIPNIWRSIVVLKYKLKQKRIAIGYWASRSSVEEQSFIGINEYSI</sequence>
<feature type="compositionally biased region" description="Basic and acidic residues" evidence="1">
    <location>
        <begin position="258"/>
        <end position="280"/>
    </location>
</feature>
<feature type="transmembrane region" description="Helical" evidence="2">
    <location>
        <begin position="818"/>
        <end position="841"/>
    </location>
</feature>
<evidence type="ECO:0008006" key="5">
    <source>
        <dbReference type="Google" id="ProtNLM"/>
    </source>
</evidence>
<evidence type="ECO:0000313" key="4">
    <source>
        <dbReference type="Proteomes" id="UP001622612"/>
    </source>
</evidence>
<feature type="transmembrane region" description="Helical" evidence="2">
    <location>
        <begin position="485"/>
        <end position="509"/>
    </location>
</feature>
<dbReference type="NCBIfam" id="NF046001">
    <property type="entry name" value="SecDF_plasm"/>
    <property type="match status" value="1"/>
</dbReference>
<accession>A0ABZ2TL57</accession>
<feature type="transmembrane region" description="Helical" evidence="2">
    <location>
        <begin position="387"/>
        <end position="407"/>
    </location>
</feature>
<keyword evidence="2" id="KW-0472">Membrane</keyword>
<keyword evidence="4" id="KW-1185">Reference proteome</keyword>
<keyword evidence="2" id="KW-1133">Transmembrane helix</keyword>
<feature type="transmembrane region" description="Helical" evidence="2">
    <location>
        <begin position="454"/>
        <end position="479"/>
    </location>
</feature>
<feature type="transmembrane region" description="Helical" evidence="2">
    <location>
        <begin position="680"/>
        <end position="700"/>
    </location>
</feature>
<reference evidence="3" key="1">
    <citation type="submission" date="2021-11" db="EMBL/GenBank/DDBJ databases">
        <title>The first genome sequence of unculturable Mycoplasma faucium obtained by de novo assembly of metagenomic reads.</title>
        <authorList>
            <person name="Sabat A.J."/>
            <person name="Bathoorn E."/>
            <person name="Akkerboom V."/>
            <person name="Friedrich A.W."/>
        </authorList>
    </citation>
    <scope>NUCLEOTIDE SEQUENCE [LARGE SCALE GENOMIC DNA]</scope>
    <source>
        <strain evidence="3">UMCG-MFM1</strain>
    </source>
</reference>
<dbReference type="EMBL" id="CP088155">
    <property type="protein sequence ID" value="WYM97090.1"/>
    <property type="molecule type" value="Genomic_DNA"/>
</dbReference>
<dbReference type="Gene3D" id="1.20.1640.10">
    <property type="entry name" value="Multidrug efflux transporter AcrB transmembrane domain"/>
    <property type="match status" value="1"/>
</dbReference>